<dbReference type="Proteomes" id="UP001560685">
    <property type="component" value="Unassembled WGS sequence"/>
</dbReference>
<name>A0ABV3Z216_9PROT</name>
<sequence>MAGLILKLRPGEELMINGVLIENGDRNTRLRVKTIGANILRLRDALKPEEATTPLKRAYYIAQLAVAGQITNVEAASILKSALNENTEMAPADTNLSEAIESYDFYGIMRALKTFVLADRQTVLPTVEQDASTRTLKAAE</sequence>
<comment type="caution">
    <text evidence="4">The sequence shown here is derived from an EMBL/GenBank/DDBJ whole genome shotgun (WGS) entry which is preliminary data.</text>
</comment>
<dbReference type="RefSeq" id="WP_369312775.1">
    <property type="nucleotide sequence ID" value="NZ_JBEHZE010000001.1"/>
</dbReference>
<evidence type="ECO:0000256" key="2">
    <source>
        <dbReference type="ARBA" id="ARBA00022795"/>
    </source>
</evidence>
<evidence type="ECO:0000256" key="3">
    <source>
        <dbReference type="ARBA" id="ARBA00022884"/>
    </source>
</evidence>
<reference evidence="4 5" key="1">
    <citation type="submission" date="2024-05" db="EMBL/GenBank/DDBJ databases">
        <title>Three bacterial strains, DH-69, EH-24, and ECK-19 isolated from coastal sediments.</title>
        <authorList>
            <person name="Ye Y.-Q."/>
            <person name="Du Z.-J."/>
        </authorList>
    </citation>
    <scope>NUCLEOTIDE SEQUENCE [LARGE SCALE GENOMIC DNA]</scope>
    <source>
        <strain evidence="4 5">ECK-19</strain>
    </source>
</reference>
<keyword evidence="5" id="KW-1185">Reference proteome</keyword>
<keyword evidence="3" id="KW-0694">RNA-binding</keyword>
<dbReference type="InterPro" id="IPR009967">
    <property type="entry name" value="Flagellum_FlbT"/>
</dbReference>
<proteinExistence type="predicted"/>
<accession>A0ABV3Z216</accession>
<dbReference type="EMBL" id="JBEHZE010000001">
    <property type="protein sequence ID" value="MEX6632840.1"/>
    <property type="molecule type" value="Genomic_DNA"/>
</dbReference>
<gene>
    <name evidence="4" type="ORF">ABFZ84_04700</name>
</gene>
<keyword evidence="1" id="KW-0678">Repressor</keyword>
<evidence type="ECO:0000256" key="1">
    <source>
        <dbReference type="ARBA" id="ARBA00022491"/>
    </source>
</evidence>
<protein>
    <submittedName>
        <fullName evidence="4">Flagellar biosynthesis repressor FlbT</fullName>
    </submittedName>
</protein>
<evidence type="ECO:0000313" key="4">
    <source>
        <dbReference type="EMBL" id="MEX6632840.1"/>
    </source>
</evidence>
<dbReference type="Pfam" id="PF07378">
    <property type="entry name" value="FlbT"/>
    <property type="match status" value="1"/>
</dbReference>
<keyword evidence="2" id="KW-1005">Bacterial flagellum biogenesis</keyword>
<evidence type="ECO:0000313" key="5">
    <source>
        <dbReference type="Proteomes" id="UP001560685"/>
    </source>
</evidence>
<keyword evidence="4" id="KW-0282">Flagellum</keyword>
<organism evidence="4 5">
    <name type="scientific">Hyphococcus lacteus</name>
    <dbReference type="NCBI Taxonomy" id="3143536"/>
    <lineage>
        <taxon>Bacteria</taxon>
        <taxon>Pseudomonadati</taxon>
        <taxon>Pseudomonadota</taxon>
        <taxon>Alphaproteobacteria</taxon>
        <taxon>Parvularculales</taxon>
        <taxon>Parvularculaceae</taxon>
        <taxon>Hyphococcus</taxon>
    </lineage>
</organism>
<keyword evidence="4" id="KW-0966">Cell projection</keyword>
<keyword evidence="4" id="KW-0969">Cilium</keyword>